<dbReference type="PANTHER" id="PTHR39189:SF1">
    <property type="entry name" value="UPF0173 METAL-DEPENDENT HYDROLASE YTKL"/>
    <property type="match status" value="1"/>
</dbReference>
<gene>
    <name evidence="1" type="ORF">COU17_03450</name>
</gene>
<protein>
    <recommendedName>
        <fullName evidence="3">Lactamase</fullName>
    </recommendedName>
</protein>
<dbReference type="InterPro" id="IPR036866">
    <property type="entry name" value="RibonucZ/Hydroxyglut_hydro"/>
</dbReference>
<reference evidence="2" key="1">
    <citation type="submission" date="2017-09" db="EMBL/GenBank/DDBJ databases">
        <title>Depth-based differentiation of microbial function through sediment-hosted aquifers and enrichment of novel symbionts in the deep terrestrial subsurface.</title>
        <authorList>
            <person name="Probst A.J."/>
            <person name="Ladd B."/>
            <person name="Jarett J.K."/>
            <person name="Geller-Mcgrath D.E."/>
            <person name="Sieber C.M.K."/>
            <person name="Emerson J.B."/>
            <person name="Anantharaman K."/>
            <person name="Thomas B.C."/>
            <person name="Malmstrom R."/>
            <person name="Stieglmeier M."/>
            <person name="Klingl A."/>
            <person name="Woyke T."/>
            <person name="Ryan C.M."/>
            <person name="Banfield J.F."/>
        </authorList>
    </citation>
    <scope>NUCLEOTIDE SEQUENCE [LARGE SCALE GENOMIC DNA]</scope>
</reference>
<organism evidence="1 2">
    <name type="scientific">Candidatus Kaiserbacteria bacterium CG10_big_fil_rev_8_21_14_0_10_49_17</name>
    <dbReference type="NCBI Taxonomy" id="1974609"/>
    <lineage>
        <taxon>Bacteria</taxon>
        <taxon>Candidatus Kaiseribacteriota</taxon>
    </lineage>
</organism>
<dbReference type="PANTHER" id="PTHR39189">
    <property type="entry name" value="UPF0173 METAL-DEPENDENT HYDROLASE YTKL"/>
    <property type="match status" value="1"/>
</dbReference>
<evidence type="ECO:0000313" key="2">
    <source>
        <dbReference type="Proteomes" id="UP000228809"/>
    </source>
</evidence>
<dbReference type="Gene3D" id="3.60.15.10">
    <property type="entry name" value="Ribonuclease Z/Hydroxyacylglutathione hydrolase-like"/>
    <property type="match status" value="1"/>
</dbReference>
<dbReference type="SUPFAM" id="SSF56281">
    <property type="entry name" value="Metallo-hydrolase/oxidoreductase"/>
    <property type="match status" value="1"/>
</dbReference>
<comment type="caution">
    <text evidence="1">The sequence shown here is derived from an EMBL/GenBank/DDBJ whole genome shotgun (WGS) entry which is preliminary data.</text>
</comment>
<dbReference type="EMBL" id="PFBJ01000019">
    <property type="protein sequence ID" value="PIT90876.1"/>
    <property type="molecule type" value="Genomic_DNA"/>
</dbReference>
<dbReference type="Pfam" id="PF13483">
    <property type="entry name" value="Lactamase_B_3"/>
    <property type="match status" value="1"/>
</dbReference>
<evidence type="ECO:0000313" key="1">
    <source>
        <dbReference type="EMBL" id="PIT90876.1"/>
    </source>
</evidence>
<proteinExistence type="predicted"/>
<dbReference type="AlphaFoldDB" id="A0A2M6WDL8"/>
<name>A0A2M6WDL8_9BACT</name>
<dbReference type="Proteomes" id="UP000228809">
    <property type="component" value="Unassembled WGS sequence"/>
</dbReference>
<accession>A0A2M6WDL8</accession>
<sequence>MVITYHGGECIKASVGSTTIAFNPISKNSKLKGARFGADVALISINDPDMNGVEQVTHGEKEPFVITGPGEYEVGSVVVHGFPSISNYNGANRPNTIYQVTLEGMDILFLGALGTKDIDAKVLESIDTVHVLCVPIGGDGVLDAKHAHDIAVKLEAHIVVPIHYGEIGEKKALETFLKESGSENLKPIEKLTIKQKEAEALSGEVVLLSA</sequence>
<evidence type="ECO:0008006" key="3">
    <source>
        <dbReference type="Google" id="ProtNLM"/>
    </source>
</evidence>